<dbReference type="EMBL" id="LAVV01007425">
    <property type="protein sequence ID" value="KNZ55974.1"/>
    <property type="molecule type" value="Genomic_DNA"/>
</dbReference>
<sequence>MKARIQTTDKLNPAAMWTFLCKHYKSKEVNNQSKVYQEFIGFPFRTDLKTFVDDLDSHLSNLSAGIIIAPTNAEIKESLFLESNISKLPNYQRRSAKQSLRQHWVINHGKNQGYHSCCTERWSQMYKQQNTKQRRPQSKVLTTGQFPLVTQAQDFVAQVELKSPMWIQITASWTVVLAITLEIANGSHLALAGDGFVNIKTEEGGTMQFNSLHVPKLAGSLISLCCLLKHGCKMTENNTQGFLFCQYEMKARILTESLLEKAGCIKSRSFLEISACQLQEVEWKDKYRNKVFEALVNIIGIFFSK</sequence>
<name>A0A0L6V5I1_9BASI</name>
<keyword evidence="2" id="KW-1185">Reference proteome</keyword>
<dbReference type="Proteomes" id="UP000037035">
    <property type="component" value="Unassembled WGS sequence"/>
</dbReference>
<evidence type="ECO:0000313" key="2">
    <source>
        <dbReference type="Proteomes" id="UP000037035"/>
    </source>
</evidence>
<protein>
    <submittedName>
        <fullName evidence="1">Uncharacterized protein</fullName>
    </submittedName>
</protein>
<evidence type="ECO:0000313" key="1">
    <source>
        <dbReference type="EMBL" id="KNZ55974.1"/>
    </source>
</evidence>
<gene>
    <name evidence="1" type="ORF">VP01_252g6</name>
</gene>
<accession>A0A0L6V5I1</accession>
<dbReference type="AlphaFoldDB" id="A0A0L6V5I1"/>
<proteinExistence type="predicted"/>
<comment type="caution">
    <text evidence="1">The sequence shown here is derived from an EMBL/GenBank/DDBJ whole genome shotgun (WGS) entry which is preliminary data.</text>
</comment>
<dbReference type="VEuPathDB" id="FungiDB:VP01_252g6"/>
<organism evidence="1 2">
    <name type="scientific">Puccinia sorghi</name>
    <dbReference type="NCBI Taxonomy" id="27349"/>
    <lineage>
        <taxon>Eukaryota</taxon>
        <taxon>Fungi</taxon>
        <taxon>Dikarya</taxon>
        <taxon>Basidiomycota</taxon>
        <taxon>Pucciniomycotina</taxon>
        <taxon>Pucciniomycetes</taxon>
        <taxon>Pucciniales</taxon>
        <taxon>Pucciniaceae</taxon>
        <taxon>Puccinia</taxon>
    </lineage>
</organism>
<reference evidence="1 2" key="1">
    <citation type="submission" date="2015-08" db="EMBL/GenBank/DDBJ databases">
        <title>Next Generation Sequencing and Analysis of the Genome of Puccinia sorghi L Schw, the Causal Agent of Maize Common Rust.</title>
        <authorList>
            <person name="Rochi L."/>
            <person name="Burguener G."/>
            <person name="Darino M."/>
            <person name="Turjanski A."/>
            <person name="Kreff E."/>
            <person name="Dieguez M.J."/>
            <person name="Sacco F."/>
        </authorList>
    </citation>
    <scope>NUCLEOTIDE SEQUENCE [LARGE SCALE GENOMIC DNA]</scope>
    <source>
        <strain evidence="1 2">RO10H11247</strain>
    </source>
</reference>
<dbReference type="OrthoDB" id="2869724at2759"/>